<proteinExistence type="predicted"/>
<protein>
    <submittedName>
        <fullName evidence="2">Uncharacterized protein</fullName>
    </submittedName>
</protein>
<dbReference type="EMBL" id="JAHYIQ010000037">
    <property type="protein sequence ID" value="KAK1119332.1"/>
    <property type="molecule type" value="Genomic_DNA"/>
</dbReference>
<keyword evidence="3" id="KW-1185">Reference proteome</keyword>
<evidence type="ECO:0000313" key="2">
    <source>
        <dbReference type="EMBL" id="KAK1119332.1"/>
    </source>
</evidence>
<evidence type="ECO:0000313" key="3">
    <source>
        <dbReference type="Proteomes" id="UP001177670"/>
    </source>
</evidence>
<reference evidence="2" key="1">
    <citation type="submission" date="2021-10" db="EMBL/GenBank/DDBJ databases">
        <title>Melipona bicolor Genome sequencing and assembly.</title>
        <authorList>
            <person name="Araujo N.S."/>
            <person name="Arias M.C."/>
        </authorList>
    </citation>
    <scope>NUCLEOTIDE SEQUENCE</scope>
    <source>
        <strain evidence="2">USP_2M_L1-L4_2017</strain>
        <tissue evidence="2">Whole body</tissue>
    </source>
</reference>
<dbReference type="AlphaFoldDB" id="A0AA40KGL5"/>
<comment type="caution">
    <text evidence="2">The sequence shown here is derived from an EMBL/GenBank/DDBJ whole genome shotgun (WGS) entry which is preliminary data.</text>
</comment>
<accession>A0AA40KGL5</accession>
<organism evidence="2 3">
    <name type="scientific">Melipona bicolor</name>
    <dbReference type="NCBI Taxonomy" id="60889"/>
    <lineage>
        <taxon>Eukaryota</taxon>
        <taxon>Metazoa</taxon>
        <taxon>Ecdysozoa</taxon>
        <taxon>Arthropoda</taxon>
        <taxon>Hexapoda</taxon>
        <taxon>Insecta</taxon>
        <taxon>Pterygota</taxon>
        <taxon>Neoptera</taxon>
        <taxon>Endopterygota</taxon>
        <taxon>Hymenoptera</taxon>
        <taxon>Apocrita</taxon>
        <taxon>Aculeata</taxon>
        <taxon>Apoidea</taxon>
        <taxon>Anthophila</taxon>
        <taxon>Apidae</taxon>
        <taxon>Melipona</taxon>
    </lineage>
</organism>
<name>A0AA40KGL5_9HYME</name>
<feature type="region of interest" description="Disordered" evidence="1">
    <location>
        <begin position="1"/>
        <end position="68"/>
    </location>
</feature>
<feature type="compositionally biased region" description="Polar residues" evidence="1">
    <location>
        <begin position="1"/>
        <end position="16"/>
    </location>
</feature>
<feature type="compositionally biased region" description="Polar residues" evidence="1">
    <location>
        <begin position="25"/>
        <end position="36"/>
    </location>
</feature>
<feature type="region of interest" description="Disordered" evidence="1">
    <location>
        <begin position="82"/>
        <end position="180"/>
    </location>
</feature>
<evidence type="ECO:0000256" key="1">
    <source>
        <dbReference type="SAM" id="MobiDB-lite"/>
    </source>
</evidence>
<feature type="compositionally biased region" description="Basic and acidic residues" evidence="1">
    <location>
        <begin position="91"/>
        <end position="100"/>
    </location>
</feature>
<gene>
    <name evidence="2" type="ORF">K0M31_013518</name>
</gene>
<dbReference type="Proteomes" id="UP001177670">
    <property type="component" value="Unassembled WGS sequence"/>
</dbReference>
<feature type="non-terminal residue" evidence="2">
    <location>
        <position position="180"/>
    </location>
</feature>
<sequence length="180" mass="19956">LSRNSDLSELQQQQHGCRNERSVFAETSVQLPNFSPNIPELKKKKKKKKKEGENVGTKKAPRTQSANECRLVSQLILPYPSGQAAASLRTSKTEPLKEDGSISVGKPRTPPRSCYMTRIPRGFGMPATPDRRTPPPRQANSAVRRYQTTPSPTTPPLHRRPLPPSVDLCQPPIASTCTYT</sequence>